<dbReference type="PANTHER" id="PTHR24305">
    <property type="entry name" value="CYTOCHROME P450"/>
    <property type="match status" value="1"/>
</dbReference>
<keyword evidence="6" id="KW-0472">Membrane</keyword>
<dbReference type="EMBL" id="JAGMWT010000015">
    <property type="protein sequence ID" value="KAH7115925.1"/>
    <property type="molecule type" value="Genomic_DNA"/>
</dbReference>
<dbReference type="AlphaFoldDB" id="A0A9P9IDX4"/>
<keyword evidence="5" id="KW-0560">Oxidoreductase</keyword>
<sequence length="516" mass="59262">MSKSGSFHLLSLLTPFNISVAFISYLAFKVAHQIIYYRFCHPLRHFPGPFWASVTRLWIAYHNIKADECELELALHRKYGPVLRITPTLLLVSDATKLPEVYNRQANKSNHYITGSFGKTESLFNMQEHKHHAHFRKIAAGPYAFSNIKKMEPLIDDRLKDWLDRIDEKFANKQRFDFAPWAVFMAYDIISEIGFGAPFGFVKSGSDVGGLIQGFHDGLLPFGLMARLWPFTHWIKSTWLGEKYLVAKPEDDSGIGMLMRFRDKLIAERLKDLEAGKVERVDLLQNFLDARTEEGKPLEMDYIKAEILLVLLAGADTTGTAFQAMMAYIMSNPKVYARLMEEIDSVTEEGKLSAMPQYNEILQHCPYYIACVKESMRLCPSAPNIFPRIVGPSGMQLHGLFAPPGTEITCNPWLVHRDKNLYGLDACEFRPERWLESEEKTKEYNKYSMVFGYGARVCLGKDIALMELYKAPLQFFRTFRPTVDENKPGRFVVKGGVGFWEDMWVGVEKRTRQKRN</sequence>
<comment type="cofactor">
    <cofactor evidence="1 4">
        <name>heme</name>
        <dbReference type="ChEBI" id="CHEBI:30413"/>
    </cofactor>
</comment>
<dbReference type="Proteomes" id="UP000700596">
    <property type="component" value="Unassembled WGS sequence"/>
</dbReference>
<dbReference type="InterPro" id="IPR001128">
    <property type="entry name" value="Cyt_P450"/>
</dbReference>
<organism evidence="7 8">
    <name type="scientific">Dendryphion nanum</name>
    <dbReference type="NCBI Taxonomy" id="256645"/>
    <lineage>
        <taxon>Eukaryota</taxon>
        <taxon>Fungi</taxon>
        <taxon>Dikarya</taxon>
        <taxon>Ascomycota</taxon>
        <taxon>Pezizomycotina</taxon>
        <taxon>Dothideomycetes</taxon>
        <taxon>Pleosporomycetidae</taxon>
        <taxon>Pleosporales</taxon>
        <taxon>Torulaceae</taxon>
        <taxon>Dendryphion</taxon>
    </lineage>
</organism>
<keyword evidence="6" id="KW-1133">Transmembrane helix</keyword>
<evidence type="ECO:0000256" key="3">
    <source>
        <dbReference type="ARBA" id="ARBA00023004"/>
    </source>
</evidence>
<dbReference type="GO" id="GO:0020037">
    <property type="term" value="F:heme binding"/>
    <property type="evidence" value="ECO:0007669"/>
    <property type="project" value="InterPro"/>
</dbReference>
<protein>
    <submittedName>
        <fullName evidence="7">Cytochrome P450</fullName>
    </submittedName>
</protein>
<keyword evidence="2 4" id="KW-0479">Metal-binding</keyword>
<feature type="transmembrane region" description="Helical" evidence="6">
    <location>
        <begin position="6"/>
        <end position="28"/>
    </location>
</feature>
<evidence type="ECO:0000313" key="8">
    <source>
        <dbReference type="Proteomes" id="UP000700596"/>
    </source>
</evidence>
<dbReference type="Pfam" id="PF00067">
    <property type="entry name" value="p450"/>
    <property type="match status" value="1"/>
</dbReference>
<dbReference type="PANTHER" id="PTHR24305:SF85">
    <property type="entry name" value="P450, PUTATIVE (EUROFUNG)-RELATED"/>
    <property type="match status" value="1"/>
</dbReference>
<evidence type="ECO:0000313" key="7">
    <source>
        <dbReference type="EMBL" id="KAH7115925.1"/>
    </source>
</evidence>
<evidence type="ECO:0000256" key="1">
    <source>
        <dbReference type="ARBA" id="ARBA00001971"/>
    </source>
</evidence>
<dbReference type="GO" id="GO:0004497">
    <property type="term" value="F:monooxygenase activity"/>
    <property type="evidence" value="ECO:0007669"/>
    <property type="project" value="UniProtKB-KW"/>
</dbReference>
<evidence type="ECO:0000256" key="4">
    <source>
        <dbReference type="PIRSR" id="PIRSR602401-1"/>
    </source>
</evidence>
<dbReference type="InterPro" id="IPR002401">
    <property type="entry name" value="Cyt_P450_E_grp-I"/>
</dbReference>
<dbReference type="PRINTS" id="PR00385">
    <property type="entry name" value="P450"/>
</dbReference>
<dbReference type="SUPFAM" id="SSF48264">
    <property type="entry name" value="Cytochrome P450"/>
    <property type="match status" value="1"/>
</dbReference>
<dbReference type="InterPro" id="IPR050121">
    <property type="entry name" value="Cytochrome_P450_monoxygenase"/>
</dbReference>
<reference evidence="7" key="1">
    <citation type="journal article" date="2021" name="Nat. Commun.">
        <title>Genetic determinants of endophytism in the Arabidopsis root mycobiome.</title>
        <authorList>
            <person name="Mesny F."/>
            <person name="Miyauchi S."/>
            <person name="Thiergart T."/>
            <person name="Pickel B."/>
            <person name="Atanasova L."/>
            <person name="Karlsson M."/>
            <person name="Huettel B."/>
            <person name="Barry K.W."/>
            <person name="Haridas S."/>
            <person name="Chen C."/>
            <person name="Bauer D."/>
            <person name="Andreopoulos W."/>
            <person name="Pangilinan J."/>
            <person name="LaButti K."/>
            <person name="Riley R."/>
            <person name="Lipzen A."/>
            <person name="Clum A."/>
            <person name="Drula E."/>
            <person name="Henrissat B."/>
            <person name="Kohler A."/>
            <person name="Grigoriev I.V."/>
            <person name="Martin F.M."/>
            <person name="Hacquard S."/>
        </authorList>
    </citation>
    <scope>NUCLEOTIDE SEQUENCE</scope>
    <source>
        <strain evidence="7">MPI-CAGE-CH-0243</strain>
    </source>
</reference>
<keyword evidence="3 4" id="KW-0408">Iron</keyword>
<dbReference type="OrthoDB" id="3934656at2759"/>
<comment type="similarity">
    <text evidence="5">Belongs to the cytochrome P450 family.</text>
</comment>
<dbReference type="CDD" id="cd11060">
    <property type="entry name" value="CYP57A1-like"/>
    <property type="match status" value="1"/>
</dbReference>
<dbReference type="InterPro" id="IPR036396">
    <property type="entry name" value="Cyt_P450_sf"/>
</dbReference>
<dbReference type="PRINTS" id="PR00463">
    <property type="entry name" value="EP450I"/>
</dbReference>
<keyword evidence="5" id="KW-0503">Monooxygenase</keyword>
<feature type="binding site" description="axial binding residue" evidence="4">
    <location>
        <position position="458"/>
    </location>
    <ligand>
        <name>heme</name>
        <dbReference type="ChEBI" id="CHEBI:30413"/>
    </ligand>
    <ligandPart>
        <name>Fe</name>
        <dbReference type="ChEBI" id="CHEBI:18248"/>
    </ligandPart>
</feature>
<dbReference type="Gene3D" id="1.10.630.10">
    <property type="entry name" value="Cytochrome P450"/>
    <property type="match status" value="1"/>
</dbReference>
<dbReference type="PROSITE" id="PS00086">
    <property type="entry name" value="CYTOCHROME_P450"/>
    <property type="match status" value="1"/>
</dbReference>
<keyword evidence="4 5" id="KW-0349">Heme</keyword>
<name>A0A9P9IDX4_9PLEO</name>
<evidence type="ECO:0000256" key="6">
    <source>
        <dbReference type="SAM" id="Phobius"/>
    </source>
</evidence>
<dbReference type="FunFam" id="1.10.630.10:FF:000113">
    <property type="entry name" value="Cytochrome P450 monooxygenase, putative"/>
    <property type="match status" value="1"/>
</dbReference>
<proteinExistence type="inferred from homology"/>
<comment type="caution">
    <text evidence="7">The sequence shown here is derived from an EMBL/GenBank/DDBJ whole genome shotgun (WGS) entry which is preliminary data.</text>
</comment>
<evidence type="ECO:0000256" key="2">
    <source>
        <dbReference type="ARBA" id="ARBA00022723"/>
    </source>
</evidence>
<dbReference type="InterPro" id="IPR017972">
    <property type="entry name" value="Cyt_P450_CS"/>
</dbReference>
<gene>
    <name evidence="7" type="ORF">B0J11DRAFT_510284</name>
</gene>
<dbReference type="GO" id="GO:0005506">
    <property type="term" value="F:iron ion binding"/>
    <property type="evidence" value="ECO:0007669"/>
    <property type="project" value="InterPro"/>
</dbReference>
<keyword evidence="8" id="KW-1185">Reference proteome</keyword>
<evidence type="ECO:0000256" key="5">
    <source>
        <dbReference type="RuleBase" id="RU000461"/>
    </source>
</evidence>
<keyword evidence="6" id="KW-0812">Transmembrane</keyword>
<dbReference type="GO" id="GO:0016705">
    <property type="term" value="F:oxidoreductase activity, acting on paired donors, with incorporation or reduction of molecular oxygen"/>
    <property type="evidence" value="ECO:0007669"/>
    <property type="project" value="InterPro"/>
</dbReference>
<accession>A0A9P9IDX4</accession>